<proteinExistence type="predicted"/>
<dbReference type="AlphaFoldDB" id="A0A0D6ZD49"/>
<evidence type="ECO:0000313" key="1">
    <source>
        <dbReference type="EMBL" id="KIY22508.1"/>
    </source>
</evidence>
<evidence type="ECO:0000313" key="2">
    <source>
        <dbReference type="Proteomes" id="UP000032512"/>
    </source>
</evidence>
<dbReference type="EMBL" id="JXIQ01000068">
    <property type="protein sequence ID" value="KIY22508.1"/>
    <property type="molecule type" value="Genomic_DNA"/>
</dbReference>
<name>A0A0D6ZD49_9BACI</name>
<keyword evidence="2" id="KW-1185">Reference proteome</keyword>
<dbReference type="Proteomes" id="UP000032512">
    <property type="component" value="Unassembled WGS sequence"/>
</dbReference>
<comment type="caution">
    <text evidence="1">The sequence shown here is derived from an EMBL/GenBank/DDBJ whole genome shotgun (WGS) entry which is preliminary data.</text>
</comment>
<reference evidence="1 2" key="1">
    <citation type="submission" date="2015-01" db="EMBL/GenBank/DDBJ databases">
        <title>Draft genome sequences of the supercritical CO2 tolerant bacteria Bacillus subterraneus MITOT1 and Bacillus cereus MIT0214.</title>
        <authorList>
            <person name="Peet K.C."/>
            <person name="Thompson J.R."/>
        </authorList>
    </citation>
    <scope>NUCLEOTIDE SEQUENCE [LARGE SCALE GENOMIC DNA]</scope>
    <source>
        <strain evidence="1 2">MITOT1</strain>
    </source>
</reference>
<gene>
    <name evidence="1" type="ORF">UB32_08215</name>
</gene>
<dbReference type="PATRIC" id="fig|285983.3.peg.154"/>
<accession>A0A0D6ZD49</accession>
<dbReference type="RefSeq" id="WP_044392774.1">
    <property type="nucleotide sequence ID" value="NZ_JXIQ01000068.1"/>
</dbReference>
<sequence>MKKYLIFFVLIFTVILIGFNISNYTEADSLTFHFNGKVNEFAMEKLPEVIKDSTKEKFNNNYDVIKDGSKSQVQMRSKKTIIYKFMQKQRIL</sequence>
<protein>
    <submittedName>
        <fullName evidence="1">Uncharacterized protein</fullName>
    </submittedName>
</protein>
<organism evidence="1 2">
    <name type="scientific">Mesobacillus subterraneus</name>
    <dbReference type="NCBI Taxonomy" id="285983"/>
    <lineage>
        <taxon>Bacteria</taxon>
        <taxon>Bacillati</taxon>
        <taxon>Bacillota</taxon>
        <taxon>Bacilli</taxon>
        <taxon>Bacillales</taxon>
        <taxon>Bacillaceae</taxon>
        <taxon>Mesobacillus</taxon>
    </lineage>
</organism>